<feature type="transmembrane region" description="Helical" evidence="2">
    <location>
        <begin position="269"/>
        <end position="287"/>
    </location>
</feature>
<keyword evidence="2" id="KW-0812">Transmembrane</keyword>
<dbReference type="EMBL" id="RWJN01000434">
    <property type="protein sequence ID" value="TCD61745.1"/>
    <property type="molecule type" value="Genomic_DNA"/>
</dbReference>
<feature type="compositionally biased region" description="Basic and acidic residues" evidence="1">
    <location>
        <begin position="334"/>
        <end position="343"/>
    </location>
</feature>
<dbReference type="OrthoDB" id="3052633at2759"/>
<keyword evidence="2" id="KW-1133">Transmembrane helix</keyword>
<dbReference type="Proteomes" id="UP000292702">
    <property type="component" value="Unassembled WGS sequence"/>
</dbReference>
<evidence type="ECO:0000313" key="4">
    <source>
        <dbReference type="EMBL" id="TCD61745.1"/>
    </source>
</evidence>
<evidence type="ECO:0000256" key="1">
    <source>
        <dbReference type="SAM" id="MobiDB-lite"/>
    </source>
</evidence>
<dbReference type="AlphaFoldDB" id="A0A4R0R979"/>
<protein>
    <recommendedName>
        <fullName evidence="3">DUF6533 domain-containing protein</fullName>
    </recommendedName>
</protein>
<feature type="domain" description="DUF6533" evidence="3">
    <location>
        <begin position="27"/>
        <end position="71"/>
    </location>
</feature>
<evidence type="ECO:0000256" key="2">
    <source>
        <dbReference type="SAM" id="Phobius"/>
    </source>
</evidence>
<name>A0A4R0R979_9APHY</name>
<evidence type="ECO:0000313" key="5">
    <source>
        <dbReference type="Proteomes" id="UP000292702"/>
    </source>
</evidence>
<feature type="region of interest" description="Disordered" evidence="1">
    <location>
        <begin position="334"/>
        <end position="357"/>
    </location>
</feature>
<feature type="transmembrane region" description="Helical" evidence="2">
    <location>
        <begin position="135"/>
        <end position="155"/>
    </location>
</feature>
<sequence>MSDSDSNDPDLQQEILAATNRLLVENYCIVASSALLFFDCAITFTREVKRIWLRRTTGATIVFIFTRYAAVAERITLLTSLFLRTLDNNEQLLTGIAEMYSRTPEVRRDSSYHLPSAHVSVAFTALRLYGIYNEWWPAVLIIGIWISRIAIAIYLQVRYQPIAFGPPLWGCGAAFLPSPDTIRRSVVLAASLVDTTSNSLVLASDFLLLVLTWVKTLGIQRTSTRLGMHAPLSTLLLRDGTIYFAAILFIQVFAIVSSEVGSTFILFDVWVYFAQVFNVIFLCRFMLNLRGIYLAEAPDEPDGSTSYPWSDVHFATAIGNLGAPLDTYAFIPAPRDENTKNDSEDSESSMEVSSNPLMAGLSPRIPDQIEMQNTTDAAPPPAKENRYPKCYPTVPSEGVAVLYIGPHIVYNSRSSGLPVKIWMEDRQSLKFHLHTIPSGVGMRLGTKISRDLGFSEVEFSKRVADTLSHVGSSFVTRGSSWVAAHKL</sequence>
<dbReference type="Pfam" id="PF20151">
    <property type="entry name" value="DUF6533"/>
    <property type="match status" value="1"/>
</dbReference>
<feature type="transmembrane region" description="Helical" evidence="2">
    <location>
        <begin position="24"/>
        <end position="45"/>
    </location>
</feature>
<proteinExistence type="predicted"/>
<keyword evidence="2" id="KW-0472">Membrane</keyword>
<organism evidence="4 5">
    <name type="scientific">Steccherinum ochraceum</name>
    <dbReference type="NCBI Taxonomy" id="92696"/>
    <lineage>
        <taxon>Eukaryota</taxon>
        <taxon>Fungi</taxon>
        <taxon>Dikarya</taxon>
        <taxon>Basidiomycota</taxon>
        <taxon>Agaricomycotina</taxon>
        <taxon>Agaricomycetes</taxon>
        <taxon>Polyporales</taxon>
        <taxon>Steccherinaceae</taxon>
        <taxon>Steccherinum</taxon>
    </lineage>
</organism>
<feature type="transmembrane region" description="Helical" evidence="2">
    <location>
        <begin position="240"/>
        <end position="257"/>
    </location>
</feature>
<feature type="transmembrane region" description="Helical" evidence="2">
    <location>
        <begin position="199"/>
        <end position="219"/>
    </location>
</feature>
<accession>A0A4R0R979</accession>
<comment type="caution">
    <text evidence="4">The sequence shown here is derived from an EMBL/GenBank/DDBJ whole genome shotgun (WGS) entry which is preliminary data.</text>
</comment>
<dbReference type="InterPro" id="IPR045340">
    <property type="entry name" value="DUF6533"/>
</dbReference>
<gene>
    <name evidence="4" type="ORF">EIP91_007994</name>
</gene>
<reference evidence="4 5" key="1">
    <citation type="submission" date="2018-11" db="EMBL/GenBank/DDBJ databases">
        <title>Genome assembly of Steccherinum ochraceum LE-BIN_3174, the white-rot fungus of the Steccherinaceae family (The Residual Polyporoid clade, Polyporales, Basidiomycota).</title>
        <authorList>
            <person name="Fedorova T.V."/>
            <person name="Glazunova O.A."/>
            <person name="Landesman E.O."/>
            <person name="Moiseenko K.V."/>
            <person name="Psurtseva N.V."/>
            <person name="Savinova O.S."/>
            <person name="Shakhova N.V."/>
            <person name="Tyazhelova T.V."/>
            <person name="Vasina D.V."/>
        </authorList>
    </citation>
    <scope>NUCLEOTIDE SEQUENCE [LARGE SCALE GENOMIC DNA]</scope>
    <source>
        <strain evidence="4 5">LE-BIN_3174</strain>
    </source>
</reference>
<keyword evidence="5" id="KW-1185">Reference proteome</keyword>
<evidence type="ECO:0000259" key="3">
    <source>
        <dbReference type="Pfam" id="PF20151"/>
    </source>
</evidence>